<evidence type="ECO:0000256" key="3">
    <source>
        <dbReference type="ARBA" id="ARBA00023163"/>
    </source>
</evidence>
<dbReference type="InterPro" id="IPR036388">
    <property type="entry name" value="WH-like_DNA-bd_sf"/>
</dbReference>
<dbReference type="Pfam" id="PF00196">
    <property type="entry name" value="GerE"/>
    <property type="match status" value="1"/>
</dbReference>
<dbReference type="PANTHER" id="PTHR44688:SF16">
    <property type="entry name" value="DNA-BINDING TRANSCRIPTIONAL ACTIVATOR DEVR_DOSR"/>
    <property type="match status" value="1"/>
</dbReference>
<reference evidence="5 6" key="1">
    <citation type="submission" date="2023-09" db="EMBL/GenBank/DDBJ databases">
        <title>Novel taxa isolated from Blanes Bay.</title>
        <authorList>
            <person name="Rey-Velasco X."/>
            <person name="Lucena T."/>
        </authorList>
    </citation>
    <scope>NUCLEOTIDE SEQUENCE [LARGE SCALE GENOMIC DNA]</scope>
    <source>
        <strain evidence="5 6">S334</strain>
    </source>
</reference>
<dbReference type="Gene3D" id="3.30.450.20">
    <property type="entry name" value="PAS domain"/>
    <property type="match status" value="1"/>
</dbReference>
<dbReference type="PRINTS" id="PR00038">
    <property type="entry name" value="HTHLUXR"/>
</dbReference>
<dbReference type="PANTHER" id="PTHR44688">
    <property type="entry name" value="DNA-BINDING TRANSCRIPTIONAL ACTIVATOR DEVR_DOSR"/>
    <property type="match status" value="1"/>
</dbReference>
<feature type="domain" description="HTH luxR-type" evidence="4">
    <location>
        <begin position="162"/>
        <end position="227"/>
    </location>
</feature>
<comment type="caution">
    <text evidence="5">The sequence shown here is derived from an EMBL/GenBank/DDBJ whole genome shotgun (WGS) entry which is preliminary data.</text>
</comment>
<evidence type="ECO:0000256" key="2">
    <source>
        <dbReference type="ARBA" id="ARBA00023125"/>
    </source>
</evidence>
<dbReference type="Gene3D" id="1.10.10.10">
    <property type="entry name" value="Winged helix-like DNA-binding domain superfamily/Winged helix DNA-binding domain"/>
    <property type="match status" value="1"/>
</dbReference>
<organism evidence="5 6">
    <name type="scientific">Pricia mediterranea</name>
    <dbReference type="NCBI Taxonomy" id="3076079"/>
    <lineage>
        <taxon>Bacteria</taxon>
        <taxon>Pseudomonadati</taxon>
        <taxon>Bacteroidota</taxon>
        <taxon>Flavobacteriia</taxon>
        <taxon>Flavobacteriales</taxon>
        <taxon>Flavobacteriaceae</taxon>
        <taxon>Pricia</taxon>
    </lineage>
</organism>
<evidence type="ECO:0000259" key="4">
    <source>
        <dbReference type="PROSITE" id="PS50043"/>
    </source>
</evidence>
<sequence length="229" mass="26546">MIDTEYPSTARITSLGARAFLSKIPGISDAENTSPGLLLAIYQVEEKRFLYFSRTLRQKLGNKAKKILLEGWNLWFTNVAYHESPGIRNRIRNFLSVATERKPISLKYHINDADESSILVRHEIVLYRLRDCTLAINYLFDISERERIERLLSRDKHYQNNYGKRFDRISPREKEVLELIADGYSSKQIAGMLCISNHTAITHRKNLIAKFGVRNTAQLIKNASLVMEW</sequence>
<proteinExistence type="predicted"/>
<dbReference type="Proteomes" id="UP001250656">
    <property type="component" value="Unassembled WGS sequence"/>
</dbReference>
<keyword evidence="3" id="KW-0804">Transcription</keyword>
<evidence type="ECO:0000256" key="1">
    <source>
        <dbReference type="ARBA" id="ARBA00023015"/>
    </source>
</evidence>
<evidence type="ECO:0000313" key="6">
    <source>
        <dbReference type="Proteomes" id="UP001250656"/>
    </source>
</evidence>
<dbReference type="PROSITE" id="PS50043">
    <property type="entry name" value="HTH_LUXR_2"/>
    <property type="match status" value="1"/>
</dbReference>
<name>A0ABU3L4Q1_9FLAO</name>
<dbReference type="RefSeq" id="WP_314013439.1">
    <property type="nucleotide sequence ID" value="NZ_JAVTTP010000001.1"/>
</dbReference>
<dbReference type="EMBL" id="JAVTTP010000001">
    <property type="protein sequence ID" value="MDT7828233.1"/>
    <property type="molecule type" value="Genomic_DNA"/>
</dbReference>
<dbReference type="SUPFAM" id="SSF46894">
    <property type="entry name" value="C-terminal effector domain of the bipartite response regulators"/>
    <property type="match status" value="1"/>
</dbReference>
<accession>A0ABU3L4Q1</accession>
<dbReference type="InterPro" id="IPR016032">
    <property type="entry name" value="Sig_transdc_resp-reg_C-effctor"/>
</dbReference>
<dbReference type="CDD" id="cd06170">
    <property type="entry name" value="LuxR_C_like"/>
    <property type="match status" value="1"/>
</dbReference>
<dbReference type="InterPro" id="IPR000792">
    <property type="entry name" value="Tscrpt_reg_LuxR_C"/>
</dbReference>
<evidence type="ECO:0000313" key="5">
    <source>
        <dbReference type="EMBL" id="MDT7828233.1"/>
    </source>
</evidence>
<keyword evidence="6" id="KW-1185">Reference proteome</keyword>
<dbReference type="SMART" id="SM00421">
    <property type="entry name" value="HTH_LUXR"/>
    <property type="match status" value="1"/>
</dbReference>
<protein>
    <submittedName>
        <fullName evidence="5">Helix-turn-helix transcriptional regulator</fullName>
    </submittedName>
</protein>
<keyword evidence="1" id="KW-0805">Transcription regulation</keyword>
<keyword evidence="2" id="KW-0238">DNA-binding</keyword>
<gene>
    <name evidence="5" type="ORF">RQM65_06120</name>
</gene>